<evidence type="ECO:0008006" key="3">
    <source>
        <dbReference type="Google" id="ProtNLM"/>
    </source>
</evidence>
<keyword evidence="2" id="KW-1185">Reference proteome</keyword>
<proteinExistence type="predicted"/>
<dbReference type="AlphaFoldDB" id="A0AAV6TZ23"/>
<name>A0AAV6TZ23_9ARAC</name>
<sequence length="69" mass="8252">MKRLLPHPYETDCEDYELAWKKNNNTGPVSREMCELECAEKTFPSFSYFEGDIRVRPVWREECKHILGK</sequence>
<evidence type="ECO:0000313" key="1">
    <source>
        <dbReference type="EMBL" id="KAG8177402.1"/>
    </source>
</evidence>
<evidence type="ECO:0000313" key="2">
    <source>
        <dbReference type="Proteomes" id="UP000827092"/>
    </source>
</evidence>
<dbReference type="EMBL" id="JAFNEN010000781">
    <property type="protein sequence ID" value="KAG8177402.1"/>
    <property type="molecule type" value="Genomic_DNA"/>
</dbReference>
<protein>
    <recommendedName>
        <fullName evidence="3">BPTI/Kunitz inhibitor domain-containing protein</fullName>
    </recommendedName>
</protein>
<dbReference type="Proteomes" id="UP000827092">
    <property type="component" value="Unassembled WGS sequence"/>
</dbReference>
<reference evidence="1 2" key="1">
    <citation type="journal article" date="2022" name="Nat. Ecol. Evol.">
        <title>A masculinizing supergene underlies an exaggerated male reproductive morph in a spider.</title>
        <authorList>
            <person name="Hendrickx F."/>
            <person name="De Corte Z."/>
            <person name="Sonet G."/>
            <person name="Van Belleghem S.M."/>
            <person name="Kostlbacher S."/>
            <person name="Vangestel C."/>
        </authorList>
    </citation>
    <scope>NUCLEOTIDE SEQUENCE [LARGE SCALE GENOMIC DNA]</scope>
    <source>
        <strain evidence="1">W744_W776</strain>
    </source>
</reference>
<gene>
    <name evidence="1" type="ORF">JTE90_014850</name>
</gene>
<organism evidence="1 2">
    <name type="scientific">Oedothorax gibbosus</name>
    <dbReference type="NCBI Taxonomy" id="931172"/>
    <lineage>
        <taxon>Eukaryota</taxon>
        <taxon>Metazoa</taxon>
        <taxon>Ecdysozoa</taxon>
        <taxon>Arthropoda</taxon>
        <taxon>Chelicerata</taxon>
        <taxon>Arachnida</taxon>
        <taxon>Araneae</taxon>
        <taxon>Araneomorphae</taxon>
        <taxon>Entelegynae</taxon>
        <taxon>Araneoidea</taxon>
        <taxon>Linyphiidae</taxon>
        <taxon>Erigoninae</taxon>
        <taxon>Oedothorax</taxon>
    </lineage>
</organism>
<comment type="caution">
    <text evidence="1">The sequence shown here is derived from an EMBL/GenBank/DDBJ whole genome shotgun (WGS) entry which is preliminary data.</text>
</comment>
<accession>A0AAV6TZ23</accession>